<comment type="cofactor">
    <cofactor evidence="1 9">
        <name>heme</name>
        <dbReference type="ChEBI" id="CHEBI:30413"/>
    </cofactor>
</comment>
<dbReference type="EMBL" id="JAACJO010000005">
    <property type="protein sequence ID" value="KAF5358127.1"/>
    <property type="molecule type" value="Genomic_DNA"/>
</dbReference>
<evidence type="ECO:0000256" key="9">
    <source>
        <dbReference type="PIRSR" id="PIRSR602401-1"/>
    </source>
</evidence>
<keyword evidence="6 10" id="KW-0560">Oxidoreductase</keyword>
<dbReference type="Proteomes" id="UP000559027">
    <property type="component" value="Unassembled WGS sequence"/>
</dbReference>
<dbReference type="OrthoDB" id="1055148at2759"/>
<evidence type="ECO:0000256" key="3">
    <source>
        <dbReference type="ARBA" id="ARBA00010617"/>
    </source>
</evidence>
<evidence type="ECO:0000256" key="5">
    <source>
        <dbReference type="ARBA" id="ARBA00022723"/>
    </source>
</evidence>
<dbReference type="GO" id="GO:0005506">
    <property type="term" value="F:iron ion binding"/>
    <property type="evidence" value="ECO:0007669"/>
    <property type="project" value="InterPro"/>
</dbReference>
<name>A0A8H5G4I2_9AGAR</name>
<keyword evidence="4 9" id="KW-0349">Heme</keyword>
<dbReference type="AlphaFoldDB" id="A0A8H5G4I2"/>
<organism evidence="11 12">
    <name type="scientific">Leucocoprinus leucothites</name>
    <dbReference type="NCBI Taxonomy" id="201217"/>
    <lineage>
        <taxon>Eukaryota</taxon>
        <taxon>Fungi</taxon>
        <taxon>Dikarya</taxon>
        <taxon>Basidiomycota</taxon>
        <taxon>Agaricomycotina</taxon>
        <taxon>Agaricomycetes</taxon>
        <taxon>Agaricomycetidae</taxon>
        <taxon>Agaricales</taxon>
        <taxon>Agaricineae</taxon>
        <taxon>Agaricaceae</taxon>
        <taxon>Leucocoprinus</taxon>
    </lineage>
</organism>
<keyword evidence="8 10" id="KW-0503">Monooxygenase</keyword>
<keyword evidence="5 9" id="KW-0479">Metal-binding</keyword>
<protein>
    <recommendedName>
        <fullName evidence="13">Cytochrome P450</fullName>
    </recommendedName>
</protein>
<evidence type="ECO:0000256" key="6">
    <source>
        <dbReference type="ARBA" id="ARBA00023002"/>
    </source>
</evidence>
<dbReference type="GO" id="GO:0020037">
    <property type="term" value="F:heme binding"/>
    <property type="evidence" value="ECO:0007669"/>
    <property type="project" value="InterPro"/>
</dbReference>
<evidence type="ECO:0000256" key="7">
    <source>
        <dbReference type="ARBA" id="ARBA00023004"/>
    </source>
</evidence>
<dbReference type="InterPro" id="IPR001128">
    <property type="entry name" value="Cyt_P450"/>
</dbReference>
<evidence type="ECO:0008006" key="13">
    <source>
        <dbReference type="Google" id="ProtNLM"/>
    </source>
</evidence>
<comment type="pathway">
    <text evidence="2">Secondary metabolite biosynthesis.</text>
</comment>
<evidence type="ECO:0000313" key="12">
    <source>
        <dbReference type="Proteomes" id="UP000559027"/>
    </source>
</evidence>
<evidence type="ECO:0000256" key="8">
    <source>
        <dbReference type="ARBA" id="ARBA00023033"/>
    </source>
</evidence>
<evidence type="ECO:0000256" key="2">
    <source>
        <dbReference type="ARBA" id="ARBA00005179"/>
    </source>
</evidence>
<keyword evidence="7 9" id="KW-0408">Iron</keyword>
<comment type="similarity">
    <text evidence="3 10">Belongs to the cytochrome P450 family.</text>
</comment>
<proteinExistence type="inferred from homology"/>
<dbReference type="InterPro" id="IPR017972">
    <property type="entry name" value="Cyt_P450_CS"/>
</dbReference>
<dbReference type="InterPro" id="IPR002401">
    <property type="entry name" value="Cyt_P450_E_grp-I"/>
</dbReference>
<dbReference type="Gene3D" id="1.10.630.10">
    <property type="entry name" value="Cytochrome P450"/>
    <property type="match status" value="1"/>
</dbReference>
<reference evidence="11 12" key="1">
    <citation type="journal article" date="2020" name="ISME J.">
        <title>Uncovering the hidden diversity of litter-decomposition mechanisms in mushroom-forming fungi.</title>
        <authorList>
            <person name="Floudas D."/>
            <person name="Bentzer J."/>
            <person name="Ahren D."/>
            <person name="Johansson T."/>
            <person name="Persson P."/>
            <person name="Tunlid A."/>
        </authorList>
    </citation>
    <scope>NUCLEOTIDE SEQUENCE [LARGE SCALE GENOMIC DNA]</scope>
    <source>
        <strain evidence="11 12">CBS 146.42</strain>
    </source>
</reference>
<feature type="binding site" description="axial binding residue" evidence="9">
    <location>
        <position position="454"/>
    </location>
    <ligand>
        <name>heme</name>
        <dbReference type="ChEBI" id="CHEBI:30413"/>
    </ligand>
    <ligandPart>
        <name>Fe</name>
        <dbReference type="ChEBI" id="CHEBI:18248"/>
    </ligandPart>
</feature>
<evidence type="ECO:0000256" key="1">
    <source>
        <dbReference type="ARBA" id="ARBA00001971"/>
    </source>
</evidence>
<dbReference type="InterPro" id="IPR050364">
    <property type="entry name" value="Cytochrome_P450_fung"/>
</dbReference>
<dbReference type="GO" id="GO:0004497">
    <property type="term" value="F:monooxygenase activity"/>
    <property type="evidence" value="ECO:0007669"/>
    <property type="project" value="UniProtKB-KW"/>
</dbReference>
<dbReference type="PROSITE" id="PS00086">
    <property type="entry name" value="CYTOCHROME_P450"/>
    <property type="match status" value="1"/>
</dbReference>
<dbReference type="InterPro" id="IPR036396">
    <property type="entry name" value="Cyt_P450_sf"/>
</dbReference>
<accession>A0A8H5G4I2</accession>
<dbReference type="PRINTS" id="PR00385">
    <property type="entry name" value="P450"/>
</dbReference>
<evidence type="ECO:0000313" key="11">
    <source>
        <dbReference type="EMBL" id="KAF5358127.1"/>
    </source>
</evidence>
<keyword evidence="12" id="KW-1185">Reference proteome</keyword>
<sequence length="533" mass="59922">MINFALPVAISLTAVLGGWGLLTRIALLLKTLPPGPSLLTRIIENRGNEPLAVKLKRWSQQYGDVISLMDFVHIGKPTIVLSTPKAAVDLLEKRGNIYSSRPRNIFAAEVAYRGAKGTLLPMGTKLRRFRTTMSATLSNIPSRKYRLLEDPETKLMLRAYYKKQIQENIGRTYKDPYTLSPSAQHSDNVLTTSRPAMWTSIPLWRSVTDVLCIDGKGLFTIRVSYYPDSRNLPGSRLVDHLPILSRLPFIAQWLCREAEEHGAIEERFFRNCIDQAKLADKSGTALSGSSWHTLERQERFGYTDLDVALLSSAPYTAGVTTTLGACDALLLAILLYPSVMRRAQDEIDAVVGPDRLPDFQDFDTLKYIRAMIKETLRWHPFLPLGIPHAATEDDVYEGMFIPAGSTVIANIYAITRDTELFPDPEEFKPERFMDATDPLLKNFNMSFGFGRRICPGQYVATDQLFIMISRILWAFDVRPLKGGPSPLAKHGNWGQVASLSYELIPRSDHIRSLVIDQAVIAEDDVKAWKNLSY</sequence>
<gene>
    <name evidence="11" type="ORF">D9756_001161</name>
</gene>
<comment type="caution">
    <text evidence="11">The sequence shown here is derived from an EMBL/GenBank/DDBJ whole genome shotgun (WGS) entry which is preliminary data.</text>
</comment>
<dbReference type="SUPFAM" id="SSF48264">
    <property type="entry name" value="Cytochrome P450"/>
    <property type="match status" value="1"/>
</dbReference>
<evidence type="ECO:0000256" key="10">
    <source>
        <dbReference type="RuleBase" id="RU000461"/>
    </source>
</evidence>
<dbReference type="Pfam" id="PF00067">
    <property type="entry name" value="p450"/>
    <property type="match status" value="1"/>
</dbReference>
<dbReference type="GO" id="GO:0016705">
    <property type="term" value="F:oxidoreductase activity, acting on paired donors, with incorporation or reduction of molecular oxygen"/>
    <property type="evidence" value="ECO:0007669"/>
    <property type="project" value="InterPro"/>
</dbReference>
<evidence type="ECO:0000256" key="4">
    <source>
        <dbReference type="ARBA" id="ARBA00022617"/>
    </source>
</evidence>
<dbReference type="PANTHER" id="PTHR46300:SF4">
    <property type="entry name" value="CYTOCHROME P450 98A3"/>
    <property type="match status" value="1"/>
</dbReference>
<dbReference type="PRINTS" id="PR00463">
    <property type="entry name" value="EP450I"/>
</dbReference>
<dbReference type="PANTHER" id="PTHR46300">
    <property type="entry name" value="P450, PUTATIVE (EUROFUNG)-RELATED-RELATED"/>
    <property type="match status" value="1"/>
</dbReference>